<evidence type="ECO:0000313" key="3">
    <source>
        <dbReference type="Proteomes" id="UP000430021"/>
    </source>
</evidence>
<dbReference type="Gene3D" id="2.160.10.10">
    <property type="entry name" value="Hexapeptide repeat proteins"/>
    <property type="match status" value="1"/>
</dbReference>
<dbReference type="OrthoDB" id="9803036at2"/>
<reference evidence="1 4" key="2">
    <citation type="submission" date="2020-08" db="EMBL/GenBank/DDBJ databases">
        <title>Genomic Encyclopedia of Type Strains, Phase IV (KMG-IV): sequencing the most valuable type-strain genomes for metagenomic binning, comparative biology and taxonomic classification.</title>
        <authorList>
            <person name="Goeker M."/>
        </authorList>
    </citation>
    <scope>NUCLEOTIDE SEQUENCE [LARGE SCALE GENOMIC DNA]</scope>
    <source>
        <strain evidence="1 4">DSM 8510</strain>
    </source>
</reference>
<dbReference type="Proteomes" id="UP000548685">
    <property type="component" value="Unassembled WGS sequence"/>
</dbReference>
<proteinExistence type="predicted"/>
<name>A0A6I4UK06_9SPHN</name>
<dbReference type="PANTHER" id="PTHR13061">
    <property type="entry name" value="DYNACTIN SUBUNIT P25"/>
    <property type="match status" value="1"/>
</dbReference>
<dbReference type="InterPro" id="IPR011004">
    <property type="entry name" value="Trimer_LpxA-like_sf"/>
</dbReference>
<dbReference type="Pfam" id="PF00132">
    <property type="entry name" value="Hexapep"/>
    <property type="match status" value="1"/>
</dbReference>
<dbReference type="InterPro" id="IPR001451">
    <property type="entry name" value="Hexapep"/>
</dbReference>
<sequence length="192" mass="20365">MTHRPGVNIIPIHGNTPRIHETAFIAPGCTIIGDVEIGAGSSIWYNCVLRADVFSIRIGERTNVQDGSVLHCDPPRPGDPDGCPLIIGDDVLIGHMAVVHGCTIHDRGFVGLGAIVMNKAVIGSDAMLGAGAMLTERKVIEPRELWGGRPARKMRDLDDAAIAGMRIGTMHYAENAKHHAEAVRTALGQAGG</sequence>
<dbReference type="PANTHER" id="PTHR13061:SF29">
    <property type="entry name" value="GAMMA CARBONIC ANHYDRASE-LIKE 1, MITOCHONDRIAL-RELATED"/>
    <property type="match status" value="1"/>
</dbReference>
<evidence type="ECO:0000313" key="1">
    <source>
        <dbReference type="EMBL" id="MBB3774697.1"/>
    </source>
</evidence>
<dbReference type="InterPro" id="IPR047324">
    <property type="entry name" value="LbH_gamma_CA-like"/>
</dbReference>
<organism evidence="2 3">
    <name type="scientific">Erythrobacter ramosus</name>
    <dbReference type="NCBI Taxonomy" id="35811"/>
    <lineage>
        <taxon>Bacteria</taxon>
        <taxon>Pseudomonadati</taxon>
        <taxon>Pseudomonadota</taxon>
        <taxon>Alphaproteobacteria</taxon>
        <taxon>Sphingomonadales</taxon>
        <taxon>Erythrobacteraceae</taxon>
        <taxon>Erythrobacter/Porphyrobacter group</taxon>
        <taxon>Erythrobacter</taxon>
    </lineage>
</organism>
<gene>
    <name evidence="1" type="ORF">FHS52_000640</name>
    <name evidence="2" type="ORF">GRI59_03390</name>
</gene>
<dbReference type="EMBL" id="JACICE010000001">
    <property type="protein sequence ID" value="MBB3774697.1"/>
    <property type="molecule type" value="Genomic_DNA"/>
</dbReference>
<evidence type="ECO:0000313" key="2">
    <source>
        <dbReference type="EMBL" id="MXP37659.1"/>
    </source>
</evidence>
<dbReference type="EMBL" id="WTYB01000001">
    <property type="protein sequence ID" value="MXP37659.1"/>
    <property type="molecule type" value="Genomic_DNA"/>
</dbReference>
<dbReference type="RefSeq" id="WP_160759777.1">
    <property type="nucleotide sequence ID" value="NZ_BAAADZ010000002.1"/>
</dbReference>
<evidence type="ECO:0000313" key="4">
    <source>
        <dbReference type="Proteomes" id="UP000548685"/>
    </source>
</evidence>
<dbReference type="SUPFAM" id="SSF51161">
    <property type="entry name" value="Trimeric LpxA-like enzymes"/>
    <property type="match status" value="1"/>
</dbReference>
<accession>A0A6I4UK06</accession>
<dbReference type="Proteomes" id="UP000430021">
    <property type="component" value="Unassembled WGS sequence"/>
</dbReference>
<dbReference type="CDD" id="cd04645">
    <property type="entry name" value="LbH_gamma_CA_like"/>
    <property type="match status" value="1"/>
</dbReference>
<dbReference type="AlphaFoldDB" id="A0A6I4UK06"/>
<comment type="caution">
    <text evidence="2">The sequence shown here is derived from an EMBL/GenBank/DDBJ whole genome shotgun (WGS) entry which is preliminary data.</text>
</comment>
<dbReference type="InterPro" id="IPR050484">
    <property type="entry name" value="Transf_Hexapept/Carb_Anhydrase"/>
</dbReference>
<reference evidence="2 3" key="1">
    <citation type="submission" date="2019-12" db="EMBL/GenBank/DDBJ databases">
        <title>Genomic-based taxomic classification of the family Erythrobacteraceae.</title>
        <authorList>
            <person name="Xu L."/>
        </authorList>
    </citation>
    <scope>NUCLEOTIDE SEQUENCE [LARGE SCALE GENOMIC DNA]</scope>
    <source>
        <strain evidence="2 3">JCM 10282</strain>
    </source>
</reference>
<protein>
    <submittedName>
        <fullName evidence="1">Carbonic anhydrase/acetyltransferase-like protein (Isoleucine patch superfamily)</fullName>
    </submittedName>
    <submittedName>
        <fullName evidence="2">Gamma carbonic anhydrase family protein</fullName>
    </submittedName>
</protein>
<keyword evidence="4" id="KW-1185">Reference proteome</keyword>